<evidence type="ECO:0000256" key="11">
    <source>
        <dbReference type="ARBA" id="ARBA00023136"/>
    </source>
</evidence>
<name>A0A554LX31_9BACT</name>
<feature type="transmembrane region" description="Helical" evidence="12">
    <location>
        <begin position="12"/>
        <end position="31"/>
    </location>
</feature>
<dbReference type="InterPro" id="IPR001915">
    <property type="entry name" value="Peptidase_M48"/>
</dbReference>
<feature type="binding site" evidence="12">
    <location>
        <position position="216"/>
    </location>
    <ligand>
        <name>Zn(2+)</name>
        <dbReference type="ChEBI" id="CHEBI:29105"/>
        <note>catalytic</note>
    </ligand>
</feature>
<evidence type="ECO:0000256" key="5">
    <source>
        <dbReference type="ARBA" id="ARBA00022692"/>
    </source>
</evidence>
<evidence type="ECO:0000256" key="6">
    <source>
        <dbReference type="ARBA" id="ARBA00022723"/>
    </source>
</evidence>
<feature type="transmembrane region" description="Helical" evidence="12">
    <location>
        <begin position="187"/>
        <end position="207"/>
    </location>
</feature>
<dbReference type="Pfam" id="PF01435">
    <property type="entry name" value="Peptidase_M48"/>
    <property type="match status" value="1"/>
</dbReference>
<keyword evidence="5 12" id="KW-0812">Transmembrane</keyword>
<keyword evidence="6 12" id="KW-0479">Metal-binding</keyword>
<keyword evidence="4 12" id="KW-0645">Protease</keyword>
<dbReference type="CDD" id="cd07340">
    <property type="entry name" value="M48B_Htpx_like"/>
    <property type="match status" value="1"/>
</dbReference>
<organism evidence="14 15">
    <name type="scientific">Candidatus Berkelbacteria bacterium Licking1014_2</name>
    <dbReference type="NCBI Taxonomy" id="2017146"/>
    <lineage>
        <taxon>Bacteria</taxon>
        <taxon>Candidatus Berkelbacteria</taxon>
    </lineage>
</organism>
<dbReference type="EMBL" id="VMGL01000004">
    <property type="protein sequence ID" value="TSC97404.1"/>
    <property type="molecule type" value="Genomic_DNA"/>
</dbReference>
<evidence type="ECO:0000256" key="9">
    <source>
        <dbReference type="ARBA" id="ARBA00022989"/>
    </source>
</evidence>
<keyword evidence="11 12" id="KW-0472">Membrane</keyword>
<evidence type="ECO:0000256" key="10">
    <source>
        <dbReference type="ARBA" id="ARBA00023049"/>
    </source>
</evidence>
<comment type="subcellular location">
    <subcellularLocation>
        <location evidence="1 12">Cell membrane</location>
        <topology evidence="1 12">Multi-pass membrane protein</topology>
    </subcellularLocation>
</comment>
<dbReference type="GO" id="GO:0004222">
    <property type="term" value="F:metalloendopeptidase activity"/>
    <property type="evidence" value="ECO:0007669"/>
    <property type="project" value="UniProtKB-UniRule"/>
</dbReference>
<dbReference type="GO" id="GO:0005886">
    <property type="term" value="C:plasma membrane"/>
    <property type="evidence" value="ECO:0007669"/>
    <property type="project" value="UniProtKB-SubCell"/>
</dbReference>
<gene>
    <name evidence="12" type="primary">htpX</name>
    <name evidence="14" type="ORF">CEN88_52</name>
</gene>
<evidence type="ECO:0000256" key="1">
    <source>
        <dbReference type="ARBA" id="ARBA00004651"/>
    </source>
</evidence>
<evidence type="ECO:0000256" key="7">
    <source>
        <dbReference type="ARBA" id="ARBA00022801"/>
    </source>
</evidence>
<feature type="transmembrane region" description="Helical" evidence="12">
    <location>
        <begin position="152"/>
        <end position="175"/>
    </location>
</feature>
<sequence length="286" mass="31882">MYQQITINKRLTAVYLLIFLIIFIVFGWALSYYFDNFLILPLALIIAVIQALVSYYAGDKIALAVSGAKELRRADNLTLFRLVENLTIADGLPMPKIYLINDSAPNALAAGRDPGRASIAVTTGLLESLNKTELEGVLAHELSHIKNYDSRLMTLVVLLVGAIALIADFFLRWRWFGGDDENNKSNAIFFLIAIVLVIAAPLIANLIQLAISRRREFLADASAALLTRYPPGLINALKKISRSPQQLRRANRAVNHLYFVNPTELLSTHPNIAARVQALEKMLRQK</sequence>
<evidence type="ECO:0000313" key="15">
    <source>
        <dbReference type="Proteomes" id="UP000318711"/>
    </source>
</evidence>
<accession>A0A554LX31</accession>
<evidence type="ECO:0000256" key="4">
    <source>
        <dbReference type="ARBA" id="ARBA00022670"/>
    </source>
</evidence>
<keyword evidence="9 12" id="KW-1133">Transmembrane helix</keyword>
<dbReference type="GO" id="GO:0008270">
    <property type="term" value="F:zinc ion binding"/>
    <property type="evidence" value="ECO:0007669"/>
    <property type="project" value="UniProtKB-UniRule"/>
</dbReference>
<dbReference type="EC" id="3.4.24.-" evidence="12"/>
<dbReference type="Proteomes" id="UP000318711">
    <property type="component" value="Unassembled WGS sequence"/>
</dbReference>
<dbReference type="Gene3D" id="3.30.2010.10">
    <property type="entry name" value="Metalloproteases ('zincins'), catalytic domain"/>
    <property type="match status" value="1"/>
</dbReference>
<comment type="caution">
    <text evidence="14">The sequence shown here is derived from an EMBL/GenBank/DDBJ whole genome shotgun (WGS) entry which is preliminary data.</text>
</comment>
<feature type="binding site" evidence="12">
    <location>
        <position position="140"/>
    </location>
    <ligand>
        <name>Zn(2+)</name>
        <dbReference type="ChEBI" id="CHEBI:29105"/>
        <note>catalytic</note>
    </ligand>
</feature>
<dbReference type="HAMAP" id="MF_00188">
    <property type="entry name" value="Pept_M48_protease_HtpX"/>
    <property type="match status" value="1"/>
</dbReference>
<dbReference type="AlphaFoldDB" id="A0A554LX31"/>
<keyword evidence="8 12" id="KW-0862">Zinc</keyword>
<evidence type="ECO:0000256" key="3">
    <source>
        <dbReference type="ARBA" id="ARBA00022475"/>
    </source>
</evidence>
<proteinExistence type="inferred from homology"/>
<feature type="transmembrane region" description="Helical" evidence="12">
    <location>
        <begin position="37"/>
        <end position="57"/>
    </location>
</feature>
<dbReference type="GO" id="GO:0006508">
    <property type="term" value="P:proteolysis"/>
    <property type="evidence" value="ECO:0007669"/>
    <property type="project" value="UniProtKB-KW"/>
</dbReference>
<dbReference type="PANTHER" id="PTHR43221">
    <property type="entry name" value="PROTEASE HTPX"/>
    <property type="match status" value="1"/>
</dbReference>
<protein>
    <recommendedName>
        <fullName evidence="12">Protease HtpX homolog</fullName>
        <ecNumber evidence="12">3.4.24.-</ecNumber>
    </recommendedName>
</protein>
<dbReference type="InterPro" id="IPR050083">
    <property type="entry name" value="HtpX_protease"/>
</dbReference>
<dbReference type="InterPro" id="IPR022919">
    <property type="entry name" value="Pept_M48_protease_HtpX"/>
</dbReference>
<keyword evidence="10 12" id="KW-0482">Metalloprotease</keyword>
<comment type="cofactor">
    <cofactor evidence="12">
        <name>Zn(2+)</name>
        <dbReference type="ChEBI" id="CHEBI:29105"/>
    </cofactor>
    <text evidence="12">Binds 1 zinc ion per subunit.</text>
</comment>
<evidence type="ECO:0000256" key="12">
    <source>
        <dbReference type="HAMAP-Rule" id="MF_00188"/>
    </source>
</evidence>
<keyword evidence="3 12" id="KW-1003">Cell membrane</keyword>
<feature type="domain" description="Peptidase M48" evidence="13">
    <location>
        <begin position="77"/>
        <end position="282"/>
    </location>
</feature>
<dbReference type="PANTHER" id="PTHR43221:SF1">
    <property type="entry name" value="PROTEASE HTPX"/>
    <property type="match status" value="1"/>
</dbReference>
<comment type="similarity">
    <text evidence="2 12">Belongs to the peptidase M48B family.</text>
</comment>
<evidence type="ECO:0000313" key="14">
    <source>
        <dbReference type="EMBL" id="TSC97404.1"/>
    </source>
</evidence>
<reference evidence="14 15" key="1">
    <citation type="submission" date="2017-07" db="EMBL/GenBank/DDBJ databases">
        <title>Mechanisms for carbon and nitrogen cycling indicate functional differentiation within the Candidate Phyla Radiation.</title>
        <authorList>
            <person name="Danczak R.E."/>
            <person name="Johnston M.D."/>
            <person name="Kenah C."/>
            <person name="Slattery M."/>
            <person name="Wrighton K.C."/>
            <person name="Wilkins M.J."/>
        </authorList>
    </citation>
    <scope>NUCLEOTIDE SEQUENCE [LARGE SCALE GENOMIC DNA]</scope>
    <source>
        <strain evidence="14">Licking1014_2</strain>
    </source>
</reference>
<keyword evidence="7 12" id="KW-0378">Hydrolase</keyword>
<evidence type="ECO:0000256" key="8">
    <source>
        <dbReference type="ARBA" id="ARBA00022833"/>
    </source>
</evidence>
<feature type="active site" evidence="12">
    <location>
        <position position="141"/>
    </location>
</feature>
<feature type="binding site" evidence="12">
    <location>
        <position position="144"/>
    </location>
    <ligand>
        <name>Zn(2+)</name>
        <dbReference type="ChEBI" id="CHEBI:29105"/>
        <note>catalytic</note>
    </ligand>
</feature>
<evidence type="ECO:0000256" key="2">
    <source>
        <dbReference type="ARBA" id="ARBA00009779"/>
    </source>
</evidence>
<evidence type="ECO:0000259" key="13">
    <source>
        <dbReference type="Pfam" id="PF01435"/>
    </source>
</evidence>